<dbReference type="VEuPathDB" id="FungiDB:BD410DRAFT_188801"/>
<gene>
    <name evidence="2" type="ORF">BD410DRAFT_188801</name>
</gene>
<dbReference type="PANTHER" id="PTHR40788:SF2">
    <property type="entry name" value="CLR5 DOMAIN-CONTAINING PROTEIN"/>
    <property type="match status" value="1"/>
</dbReference>
<evidence type="ECO:0000313" key="2">
    <source>
        <dbReference type="EMBL" id="TDL23088.1"/>
    </source>
</evidence>
<evidence type="ECO:0000256" key="1">
    <source>
        <dbReference type="SAM" id="MobiDB-lite"/>
    </source>
</evidence>
<organism evidence="2 3">
    <name type="scientific">Rickenella mellea</name>
    <dbReference type="NCBI Taxonomy" id="50990"/>
    <lineage>
        <taxon>Eukaryota</taxon>
        <taxon>Fungi</taxon>
        <taxon>Dikarya</taxon>
        <taxon>Basidiomycota</taxon>
        <taxon>Agaricomycotina</taxon>
        <taxon>Agaricomycetes</taxon>
        <taxon>Hymenochaetales</taxon>
        <taxon>Rickenellaceae</taxon>
        <taxon>Rickenella</taxon>
    </lineage>
</organism>
<proteinExistence type="predicted"/>
<keyword evidence="3" id="KW-1185">Reference proteome</keyword>
<name>A0A4Y7Q790_9AGAM</name>
<protein>
    <submittedName>
        <fullName evidence="2">Uncharacterized protein</fullName>
    </submittedName>
</protein>
<sequence length="481" mass="54779">MGQTSTHCVSSRKNDKEAGAKKTGVKRREMLLEIQPDLPKTHSPEIRVVESNPGDVNGRHSQRDVFLLPYANLEDLSWNNGIQFLSLLHYRARNFPSAFAHFDCDTLHFGIVAGGIRRIHAPDCSMLCFGGRETYGNVVKWGEPIGKGKDAPDGFELEWEWGEAMPLSDGLLVLETQTKLITLLLRVVSNILYDQDLNDLTTPSAPAPVLPPPEIPLAGSSFEFLSLARTNSLHAYTEPPGYSFAQLDDIAQTRYDLAVNHFIDLRTDPTYLSEQLNQYYIHRIERLANGAVPDVLVENMAVTFLLLDTYNDIAKWHVFRKILAEISEIHAQFPSLPERGARLPHAYENALQELRPLIINLQQGCNVRFPTTMAGSPPLRQYFTVNFFDNTFSRNQLSYNPRIQKIRSPPSFACCWTRMKNIFGKSLAFMTNWTCSWTIVNSTSVYLRYLERCYPTWGHIITSLKFWILTGQKFEMKVLMI</sequence>
<dbReference type="STRING" id="50990.A0A4Y7Q790"/>
<accession>A0A4Y7Q790</accession>
<dbReference type="Proteomes" id="UP000294933">
    <property type="component" value="Unassembled WGS sequence"/>
</dbReference>
<dbReference type="OrthoDB" id="2922289at2759"/>
<dbReference type="PANTHER" id="PTHR40788">
    <property type="entry name" value="CLR5 DOMAIN-CONTAINING PROTEIN-RELATED"/>
    <property type="match status" value="1"/>
</dbReference>
<feature type="compositionally biased region" description="Basic and acidic residues" evidence="1">
    <location>
        <begin position="12"/>
        <end position="26"/>
    </location>
</feature>
<feature type="compositionally biased region" description="Polar residues" evidence="1">
    <location>
        <begin position="1"/>
        <end position="11"/>
    </location>
</feature>
<evidence type="ECO:0000313" key="3">
    <source>
        <dbReference type="Proteomes" id="UP000294933"/>
    </source>
</evidence>
<dbReference type="AlphaFoldDB" id="A0A4Y7Q790"/>
<feature type="region of interest" description="Disordered" evidence="1">
    <location>
        <begin position="1"/>
        <end position="26"/>
    </location>
</feature>
<reference evidence="2 3" key="1">
    <citation type="submission" date="2018-06" db="EMBL/GenBank/DDBJ databases">
        <title>A transcriptomic atlas of mushroom development highlights an independent origin of complex multicellularity.</title>
        <authorList>
            <consortium name="DOE Joint Genome Institute"/>
            <person name="Krizsan K."/>
            <person name="Almasi E."/>
            <person name="Merenyi Z."/>
            <person name="Sahu N."/>
            <person name="Viragh M."/>
            <person name="Koszo T."/>
            <person name="Mondo S."/>
            <person name="Kiss B."/>
            <person name="Balint B."/>
            <person name="Kues U."/>
            <person name="Barry K."/>
            <person name="Hegedus J.C."/>
            <person name="Henrissat B."/>
            <person name="Johnson J."/>
            <person name="Lipzen A."/>
            <person name="Ohm R."/>
            <person name="Nagy I."/>
            <person name="Pangilinan J."/>
            <person name="Yan J."/>
            <person name="Xiong Y."/>
            <person name="Grigoriev I.V."/>
            <person name="Hibbett D.S."/>
            <person name="Nagy L.G."/>
        </authorList>
    </citation>
    <scope>NUCLEOTIDE SEQUENCE [LARGE SCALE GENOMIC DNA]</scope>
    <source>
        <strain evidence="2 3">SZMC22713</strain>
    </source>
</reference>
<dbReference type="EMBL" id="ML170172">
    <property type="protein sequence ID" value="TDL23088.1"/>
    <property type="molecule type" value="Genomic_DNA"/>
</dbReference>